<comment type="caution">
    <text evidence="8">The sequence shown here is derived from an EMBL/GenBank/DDBJ whole genome shotgun (WGS) entry which is preliminary data.</text>
</comment>
<dbReference type="SUPFAM" id="SSF103481">
    <property type="entry name" value="Multidrug resistance efflux transporter EmrE"/>
    <property type="match status" value="1"/>
</dbReference>
<dbReference type="GO" id="GO:0000139">
    <property type="term" value="C:Golgi membrane"/>
    <property type="evidence" value="ECO:0007669"/>
    <property type="project" value="InterPro"/>
</dbReference>
<dbReference type="PANTHER" id="PTHR10231">
    <property type="entry name" value="NUCLEOTIDE-SUGAR TRANSMEMBRANE TRANSPORTER"/>
    <property type="match status" value="1"/>
</dbReference>
<comment type="subcellular location">
    <subcellularLocation>
        <location evidence="1">Membrane</location>
        <topology evidence="1">Multi-pass membrane protein</topology>
    </subcellularLocation>
</comment>
<feature type="transmembrane region" description="Helical" evidence="6">
    <location>
        <begin position="293"/>
        <end position="311"/>
    </location>
</feature>
<evidence type="ECO:0000256" key="5">
    <source>
        <dbReference type="ARBA" id="ARBA00023136"/>
    </source>
</evidence>
<dbReference type="Proteomes" id="UP001190700">
    <property type="component" value="Unassembled WGS sequence"/>
</dbReference>
<evidence type="ECO:0000256" key="4">
    <source>
        <dbReference type="ARBA" id="ARBA00022989"/>
    </source>
</evidence>
<dbReference type="InterPro" id="IPR037185">
    <property type="entry name" value="EmrE-like"/>
</dbReference>
<gene>
    <name evidence="8" type="ORF">CYMTET_26700</name>
</gene>
<evidence type="ECO:0000256" key="2">
    <source>
        <dbReference type="ARBA" id="ARBA00006447"/>
    </source>
</evidence>
<comment type="similarity">
    <text evidence="2">Belongs to the nucleotide-sugar transporter family. CMP-Sialate:CMP antiporter (TC 2.A.7.12) subfamily.</text>
</comment>
<keyword evidence="3 6" id="KW-0812">Transmembrane</keyword>
<dbReference type="EMBL" id="LGRX02014466">
    <property type="protein sequence ID" value="KAK3264571.1"/>
    <property type="molecule type" value="Genomic_DNA"/>
</dbReference>
<evidence type="ECO:0000256" key="1">
    <source>
        <dbReference type="ARBA" id="ARBA00004141"/>
    </source>
</evidence>
<evidence type="ECO:0000256" key="7">
    <source>
        <dbReference type="SAM" id="SignalP"/>
    </source>
</evidence>
<dbReference type="NCBIfam" id="TIGR00803">
    <property type="entry name" value="nst"/>
    <property type="match status" value="1"/>
</dbReference>
<evidence type="ECO:0000313" key="9">
    <source>
        <dbReference type="Proteomes" id="UP001190700"/>
    </source>
</evidence>
<dbReference type="InterPro" id="IPR007271">
    <property type="entry name" value="Nuc_sug_transpt"/>
</dbReference>
<reference evidence="8 9" key="1">
    <citation type="journal article" date="2015" name="Genome Biol. Evol.">
        <title>Comparative Genomics of a Bacterivorous Green Alga Reveals Evolutionary Causalities and Consequences of Phago-Mixotrophic Mode of Nutrition.</title>
        <authorList>
            <person name="Burns J.A."/>
            <person name="Paasch A."/>
            <person name="Narechania A."/>
            <person name="Kim E."/>
        </authorList>
    </citation>
    <scope>NUCLEOTIDE SEQUENCE [LARGE SCALE GENOMIC DNA]</scope>
    <source>
        <strain evidence="8 9">PLY_AMNH</strain>
    </source>
</reference>
<organism evidence="8 9">
    <name type="scientific">Cymbomonas tetramitiformis</name>
    <dbReference type="NCBI Taxonomy" id="36881"/>
    <lineage>
        <taxon>Eukaryota</taxon>
        <taxon>Viridiplantae</taxon>
        <taxon>Chlorophyta</taxon>
        <taxon>Pyramimonadophyceae</taxon>
        <taxon>Pyramimonadales</taxon>
        <taxon>Pyramimonadaceae</taxon>
        <taxon>Cymbomonas</taxon>
    </lineage>
</organism>
<feature type="transmembrane region" description="Helical" evidence="6">
    <location>
        <begin position="137"/>
        <end position="156"/>
    </location>
</feature>
<name>A0AAE0KXN7_9CHLO</name>
<sequence>MPSNTPIIGFKTLAVATTLTLATSSQGLFTTASKVGGKYLYNFSTVPFLSELAKLIVSGTLLYQAHSKDPKGTIITLDWKNARLYPIPSLIYLVHNNVQFMTLKYVDPSTYQILGNLKIVTTGILFRIFLHRKLNKLQWWALVLLMVGATISQVSGCGNSTFSAPTQGYVLGLVSACLSAMAGVYTEFLMKKNDDSLYWQNCQLYSFGVLFNAIALSVDDANKGFVNGFWFHTIFNGYSVLTWCVVLNLAFTGLLVSWIQKFADTIVKVYSTSMAMLVTMLISAWLFGMQPNIQLLLGIVTASASLNLYYMNPLDLFPERQIAKEPSVKLDVESMKDNKNADD</sequence>
<feature type="transmembrane region" description="Helical" evidence="6">
    <location>
        <begin position="266"/>
        <end position="287"/>
    </location>
</feature>
<feature type="signal peptide" evidence="7">
    <location>
        <begin position="1"/>
        <end position="22"/>
    </location>
</feature>
<evidence type="ECO:0000256" key="6">
    <source>
        <dbReference type="SAM" id="Phobius"/>
    </source>
</evidence>
<evidence type="ECO:0000313" key="8">
    <source>
        <dbReference type="EMBL" id="KAK3264571.1"/>
    </source>
</evidence>
<feature type="transmembrane region" description="Helical" evidence="6">
    <location>
        <begin position="202"/>
        <end position="218"/>
    </location>
</feature>
<accession>A0AAE0KXN7</accession>
<feature type="transmembrane region" description="Helical" evidence="6">
    <location>
        <begin position="238"/>
        <end position="259"/>
    </location>
</feature>
<keyword evidence="9" id="KW-1185">Reference proteome</keyword>
<protein>
    <recommendedName>
        <fullName evidence="10">Nucleotide-sugar transporter</fullName>
    </recommendedName>
</protein>
<dbReference type="Pfam" id="PF04142">
    <property type="entry name" value="Nuc_sug_transp"/>
    <property type="match status" value="1"/>
</dbReference>
<dbReference type="GO" id="GO:0015165">
    <property type="term" value="F:pyrimidine nucleotide-sugar transmembrane transporter activity"/>
    <property type="evidence" value="ECO:0007669"/>
    <property type="project" value="InterPro"/>
</dbReference>
<proteinExistence type="inferred from homology"/>
<evidence type="ECO:0008006" key="10">
    <source>
        <dbReference type="Google" id="ProtNLM"/>
    </source>
</evidence>
<feature type="transmembrane region" description="Helical" evidence="6">
    <location>
        <begin position="168"/>
        <end position="190"/>
    </location>
</feature>
<dbReference type="PIRSF" id="PIRSF005799">
    <property type="entry name" value="UDP-gal_transpt"/>
    <property type="match status" value="1"/>
</dbReference>
<keyword evidence="5 6" id="KW-0472">Membrane</keyword>
<evidence type="ECO:0000256" key="3">
    <source>
        <dbReference type="ARBA" id="ARBA00022692"/>
    </source>
</evidence>
<feature type="chain" id="PRO_5042258426" description="Nucleotide-sugar transporter" evidence="7">
    <location>
        <begin position="23"/>
        <end position="343"/>
    </location>
</feature>
<keyword evidence="7" id="KW-0732">Signal</keyword>
<feature type="transmembrane region" description="Helical" evidence="6">
    <location>
        <begin position="111"/>
        <end position="130"/>
    </location>
</feature>
<dbReference type="AlphaFoldDB" id="A0AAE0KXN7"/>
<keyword evidence="4 6" id="KW-1133">Transmembrane helix</keyword>